<name>A0A565C135_9BRAS</name>
<dbReference type="PANTHER" id="PTHR31995">
    <property type="entry name" value="TRANSCRIPTION FACTOR IIS FAMILY PROTEIN-RELATED"/>
    <property type="match status" value="1"/>
</dbReference>
<dbReference type="GO" id="GO:0005634">
    <property type="term" value="C:nucleus"/>
    <property type="evidence" value="ECO:0007669"/>
    <property type="project" value="UniProtKB-SubCell"/>
</dbReference>
<keyword evidence="2 3" id="KW-0539">Nucleus</keyword>
<comment type="caution">
    <text evidence="6">The sequence shown here is derived from an EMBL/GenBank/DDBJ whole genome shotgun (WGS) entry which is preliminary data.</text>
</comment>
<dbReference type="InterPro" id="IPR035441">
    <property type="entry name" value="TFIIS/LEDGF_dom_sf"/>
</dbReference>
<dbReference type="CDD" id="cd00183">
    <property type="entry name" value="TFIIS_I"/>
    <property type="match status" value="2"/>
</dbReference>
<feature type="domain" description="TFIIS N-terminal" evidence="5">
    <location>
        <begin position="1"/>
        <end position="91"/>
    </location>
</feature>
<feature type="region of interest" description="Disordered" evidence="4">
    <location>
        <begin position="202"/>
        <end position="277"/>
    </location>
</feature>
<reference evidence="6" key="1">
    <citation type="submission" date="2019-07" db="EMBL/GenBank/DDBJ databases">
        <authorList>
            <person name="Dittberner H."/>
        </authorList>
    </citation>
    <scope>NUCLEOTIDE SEQUENCE [LARGE SCALE GENOMIC DNA]</scope>
</reference>
<dbReference type="SMART" id="SM00509">
    <property type="entry name" value="TFS2N"/>
    <property type="match status" value="2"/>
</dbReference>
<evidence type="ECO:0000256" key="1">
    <source>
        <dbReference type="ARBA" id="ARBA00004123"/>
    </source>
</evidence>
<evidence type="ECO:0000259" key="5">
    <source>
        <dbReference type="PROSITE" id="PS51319"/>
    </source>
</evidence>
<comment type="subcellular location">
    <subcellularLocation>
        <location evidence="1 3">Nucleus</location>
    </subcellularLocation>
</comment>
<dbReference type="InterPro" id="IPR017923">
    <property type="entry name" value="TFIIS_N"/>
</dbReference>
<dbReference type="EMBL" id="CABITT030000006">
    <property type="protein sequence ID" value="VVB07376.1"/>
    <property type="molecule type" value="Genomic_DNA"/>
</dbReference>
<dbReference type="PANTHER" id="PTHR31995:SF8">
    <property type="entry name" value="TRANSCRIPTION FACTOR IIS FAMILY PROTEIN"/>
    <property type="match status" value="1"/>
</dbReference>
<evidence type="ECO:0000256" key="4">
    <source>
        <dbReference type="SAM" id="MobiDB-lite"/>
    </source>
</evidence>
<gene>
    <name evidence="6" type="ORF">ANE_LOCUS17820</name>
</gene>
<dbReference type="SUPFAM" id="SSF47676">
    <property type="entry name" value="Conserved domain common to transcription factors TFIIS, elongin A, CRSP70"/>
    <property type="match status" value="1"/>
</dbReference>
<evidence type="ECO:0000256" key="2">
    <source>
        <dbReference type="ARBA" id="ARBA00023242"/>
    </source>
</evidence>
<dbReference type="AlphaFoldDB" id="A0A565C135"/>
<dbReference type="InterPro" id="IPR003617">
    <property type="entry name" value="TFIIS/CRSP70_N_sub"/>
</dbReference>
<dbReference type="Proteomes" id="UP000489600">
    <property type="component" value="Unassembled WGS sequence"/>
</dbReference>
<keyword evidence="7" id="KW-1185">Reference proteome</keyword>
<evidence type="ECO:0000256" key="3">
    <source>
        <dbReference type="PROSITE-ProRule" id="PRU00649"/>
    </source>
</evidence>
<dbReference type="OrthoDB" id="1089099at2759"/>
<protein>
    <recommendedName>
        <fullName evidence="5">TFIIS N-terminal domain-containing protein</fullName>
    </recommendedName>
</protein>
<dbReference type="PROSITE" id="PS51319">
    <property type="entry name" value="TFIIS_N"/>
    <property type="match status" value="2"/>
</dbReference>
<accession>A0A565C135</accession>
<evidence type="ECO:0000313" key="7">
    <source>
        <dbReference type="Proteomes" id="UP000489600"/>
    </source>
</evidence>
<feature type="compositionally biased region" description="Polar residues" evidence="4">
    <location>
        <begin position="223"/>
        <end position="233"/>
    </location>
</feature>
<organism evidence="6 7">
    <name type="scientific">Arabis nemorensis</name>
    <dbReference type="NCBI Taxonomy" id="586526"/>
    <lineage>
        <taxon>Eukaryota</taxon>
        <taxon>Viridiplantae</taxon>
        <taxon>Streptophyta</taxon>
        <taxon>Embryophyta</taxon>
        <taxon>Tracheophyta</taxon>
        <taxon>Spermatophyta</taxon>
        <taxon>Magnoliopsida</taxon>
        <taxon>eudicotyledons</taxon>
        <taxon>Gunneridae</taxon>
        <taxon>Pentapetalae</taxon>
        <taxon>rosids</taxon>
        <taxon>malvids</taxon>
        <taxon>Brassicales</taxon>
        <taxon>Brassicaceae</taxon>
        <taxon>Arabideae</taxon>
        <taxon>Arabis</taxon>
    </lineage>
</organism>
<feature type="domain" description="TFIIS N-terminal" evidence="5">
    <location>
        <begin position="298"/>
        <end position="377"/>
    </location>
</feature>
<evidence type="ECO:0000313" key="6">
    <source>
        <dbReference type="EMBL" id="VVB07376.1"/>
    </source>
</evidence>
<sequence length="395" mass="45730">MRSMRIVKERSDLCYLVSAAIKTTYNTQSPGGVERCIDALNQLKYLSLSVKDIRLSKSIFKLEILRTHRNPKIRKEAQDLFHSWMKTLYARGDKSLKAALNKISLKPKKHVLTRYSELKKKEEQRSLQICEREEMKKETRTGFVESRKKEEQRSLSREGEEIKKKTYFLELKKKEYVKTCEEKDLKKDTKTDLKPLSLKRRGDTCEAVTTKKPRQGEVKVSGKQATTLTQHSRQNIKDKDGQVTTKTLIPPPRRSVYRSKQQQTGPAKDSANPKSAIAKTKTEEELKKKKTELVEVFEEAKKAANVANTKGILLGRAEASRCVDALSLLMRINLTPKPKEPRRMMERLEGLTKHKDRKICNAASALLQLWRQRTREQERRDSATKMFHNNPLEAY</sequence>
<proteinExistence type="predicted"/>